<reference evidence="2 3" key="1">
    <citation type="journal article" date="2013" name="BMC Microbiol.">
        <title>Identification of the type II cytochrome c maturation pathway in anammox bacteria by comparative genomics.</title>
        <authorList>
            <person name="Ferousi C."/>
            <person name="Speth D.R."/>
            <person name="Reimann J."/>
            <person name="Op den Camp H.J."/>
            <person name="Allen J.W."/>
            <person name="Keltjens J.T."/>
            <person name="Jetten M.S."/>
        </authorList>
    </citation>
    <scope>NUCLEOTIDE SEQUENCE [LARGE SCALE GENOMIC DNA]</scope>
    <source>
        <strain evidence="2">RU1</strain>
    </source>
</reference>
<gene>
    <name evidence="2" type="ORF">BROFUL_01181</name>
</gene>
<feature type="region of interest" description="Disordered" evidence="1">
    <location>
        <begin position="1"/>
        <end position="20"/>
    </location>
</feature>
<proteinExistence type="predicted"/>
<evidence type="ECO:0000313" key="2">
    <source>
        <dbReference type="EMBL" id="KKO20106.1"/>
    </source>
</evidence>
<evidence type="ECO:0000313" key="3">
    <source>
        <dbReference type="Proteomes" id="UP000034954"/>
    </source>
</evidence>
<comment type="caution">
    <text evidence="2">The sequence shown here is derived from an EMBL/GenBank/DDBJ whole genome shotgun (WGS) entry which is preliminary data.</text>
</comment>
<evidence type="ECO:0000256" key="1">
    <source>
        <dbReference type="SAM" id="MobiDB-lite"/>
    </source>
</evidence>
<name>A0A0M2UYS1_9BACT</name>
<dbReference type="Proteomes" id="UP000034954">
    <property type="component" value="Unassembled WGS sequence"/>
</dbReference>
<keyword evidence="3" id="KW-1185">Reference proteome</keyword>
<sequence length="52" mass="5608">MISFADWKKPATCGGGKKPKCRESSAKTEGIWLTMTLTNEISSFLKTTGIGV</sequence>
<organism evidence="2 3">
    <name type="scientific">Candidatus Brocadia fulgida</name>
    <dbReference type="NCBI Taxonomy" id="380242"/>
    <lineage>
        <taxon>Bacteria</taxon>
        <taxon>Pseudomonadati</taxon>
        <taxon>Planctomycetota</taxon>
        <taxon>Candidatus Brocadiia</taxon>
        <taxon>Candidatus Brocadiales</taxon>
        <taxon>Candidatus Brocadiaceae</taxon>
        <taxon>Candidatus Brocadia</taxon>
    </lineage>
</organism>
<protein>
    <submittedName>
        <fullName evidence="2">Uncharacterized protein</fullName>
    </submittedName>
</protein>
<dbReference type="EMBL" id="LAQJ01000126">
    <property type="protein sequence ID" value="KKO20106.1"/>
    <property type="molecule type" value="Genomic_DNA"/>
</dbReference>
<accession>A0A0M2UYS1</accession>
<dbReference type="AlphaFoldDB" id="A0A0M2UYS1"/>